<evidence type="ECO:0000256" key="1">
    <source>
        <dbReference type="SAM" id="MobiDB-lite"/>
    </source>
</evidence>
<dbReference type="Proteomes" id="UP000002524">
    <property type="component" value="Chromosome 2"/>
</dbReference>
<dbReference type="GO" id="GO:1990204">
    <property type="term" value="C:oxidoreductase complex"/>
    <property type="evidence" value="ECO:0000318"/>
    <property type="project" value="GO_Central"/>
</dbReference>
<dbReference type="InterPro" id="IPR036318">
    <property type="entry name" value="FAD-bd_PCMH-like_sf"/>
</dbReference>
<dbReference type="SUPFAM" id="SSF56176">
    <property type="entry name" value="FAD-binding/transporter-associated domain-like"/>
    <property type="match status" value="1"/>
</dbReference>
<dbReference type="GO" id="GO:0016903">
    <property type="term" value="F:oxidoreductase activity, acting on the aldehyde or oxo group of donors"/>
    <property type="evidence" value="ECO:0000318"/>
    <property type="project" value="GO_Central"/>
</dbReference>
<feature type="region of interest" description="Disordered" evidence="1">
    <location>
        <begin position="322"/>
        <end position="344"/>
    </location>
</feature>
<gene>
    <name evidence="3" type="ordered locus">DR_A0232</name>
</gene>
<dbReference type="RefSeq" id="WP_010889491.1">
    <property type="nucleotide sequence ID" value="NC_001264.1"/>
</dbReference>
<dbReference type="PATRIC" id="fig|243230.17.peg.3122"/>
<dbReference type="OrthoDB" id="9789842at2"/>
<sequence length="344" mass="36903">MKAFTYERADSAKAALTQLAPDGKYIAGGTNLLDLMKLEIEAPAQLLDLNHAGLDTIEATADGGLRIGALVRNTALAADPRVRREYEVLSRAILAGASTQIRNRASTAGNLLQRTRCHYFYDRALPCNKREPGTGCGALAPGGVNRDLAVVGVSDSCIAQHPSDMAVALRVLGAEVETRQVNGETRRLALDDFYRLPGNTPHIENALEPGELVTAVILPPPAGPEQSYRKVRDRSSYAFAAVSLATVKGGRGGSRWMHFAFGGLAPRPWRMEAAEELLAQGADAVFDKLFEGARPTEQNAFKLVLARRLLAEAMNEELPAHHLAASHPTPQVPELTTAPSGGEK</sequence>
<dbReference type="eggNOG" id="COG1319">
    <property type="taxonomic scope" value="Bacteria"/>
</dbReference>
<dbReference type="InParanoid" id="Q9RYS6"/>
<dbReference type="InterPro" id="IPR016166">
    <property type="entry name" value="FAD-bd_PCMH"/>
</dbReference>
<dbReference type="PANTHER" id="PTHR42659">
    <property type="entry name" value="XANTHINE DEHYDROGENASE SUBUNIT C-RELATED"/>
    <property type="match status" value="1"/>
</dbReference>
<dbReference type="InterPro" id="IPR051312">
    <property type="entry name" value="Diverse_Substr_Oxidored"/>
</dbReference>
<organism evidence="3 4">
    <name type="scientific">Deinococcus radiodurans (strain ATCC 13939 / DSM 20539 / JCM 16871 / CCUG 27074 / LMG 4051 / NBRC 15346 / NCIMB 9279 / VKM B-1422 / R1)</name>
    <dbReference type="NCBI Taxonomy" id="243230"/>
    <lineage>
        <taxon>Bacteria</taxon>
        <taxon>Thermotogati</taxon>
        <taxon>Deinococcota</taxon>
        <taxon>Deinococci</taxon>
        <taxon>Deinococcales</taxon>
        <taxon>Deinococcaceae</taxon>
        <taxon>Deinococcus</taxon>
    </lineage>
</organism>
<dbReference type="PROSITE" id="PS51387">
    <property type="entry name" value="FAD_PCMH"/>
    <property type="match status" value="1"/>
</dbReference>
<accession>Q9RYS6</accession>
<dbReference type="PIR" id="A75576">
    <property type="entry name" value="A75576"/>
</dbReference>
<reference evidence="3 4" key="1">
    <citation type="journal article" date="1999" name="Science">
        <title>Genome sequence of the radioresistant bacterium Deinococcus radiodurans R1.</title>
        <authorList>
            <person name="White O."/>
            <person name="Eisen J.A."/>
            <person name="Heidelberg J.F."/>
            <person name="Hickey E.K."/>
            <person name="Peterson J.D."/>
            <person name="Dodson R.J."/>
            <person name="Haft D.H."/>
            <person name="Gwinn M.L."/>
            <person name="Nelson W.C."/>
            <person name="Richardson D.L."/>
            <person name="Moffat K.S."/>
            <person name="Qin H."/>
            <person name="Jiang L."/>
            <person name="Pamphile W."/>
            <person name="Crosby M."/>
            <person name="Shen M."/>
            <person name="Vamathevan J.J."/>
            <person name="Lam P."/>
            <person name="McDonald L."/>
            <person name="Utterback T."/>
            <person name="Zalewski C."/>
            <person name="Makarova K.S."/>
            <person name="Aravind L."/>
            <person name="Daly M.J."/>
            <person name="Minton K.W."/>
            <person name="Fleischmann R.D."/>
            <person name="Ketchum K.A."/>
            <person name="Nelson K.E."/>
            <person name="Salzberg S."/>
            <person name="Smith H.O."/>
            <person name="Venter J.C."/>
            <person name="Fraser C.M."/>
        </authorList>
    </citation>
    <scope>NUCLEOTIDE SEQUENCE [LARGE SCALE GENOMIC DNA]</scope>
    <source>
        <strain evidence="4">ATCC 13939 / DSM 20539 / JCM 16871 / LMG 4051 / NBRC 15346 / NCIMB 9279 / R1 / VKM B-1422</strain>
    </source>
</reference>
<dbReference type="InterPro" id="IPR036683">
    <property type="entry name" value="CO_DH_flav_C_dom_sf"/>
</dbReference>
<dbReference type="GeneID" id="69519126"/>
<dbReference type="Gene3D" id="3.30.43.10">
    <property type="entry name" value="Uridine Diphospho-n-acetylenolpyruvylglucosamine Reductase, domain 2"/>
    <property type="match status" value="1"/>
</dbReference>
<dbReference type="GO" id="GO:0071949">
    <property type="term" value="F:FAD binding"/>
    <property type="evidence" value="ECO:0007669"/>
    <property type="project" value="InterPro"/>
</dbReference>
<dbReference type="EnsemblBacteria" id="AAF12404">
    <property type="protein sequence ID" value="AAF12404"/>
    <property type="gene ID" value="DR_A0232"/>
</dbReference>
<dbReference type="STRING" id="243230.DR_A0232"/>
<dbReference type="InterPro" id="IPR016167">
    <property type="entry name" value="FAD-bd_PCMH_sub1"/>
</dbReference>
<dbReference type="PaxDb" id="243230-DR_A0232"/>
<evidence type="ECO:0000259" key="2">
    <source>
        <dbReference type="PROSITE" id="PS51387"/>
    </source>
</evidence>
<dbReference type="PANTHER" id="PTHR42659:SF5">
    <property type="entry name" value="ALDEHYDE OXIDOREDUCTASE FAD-BINDING SUBUNIT PAOB"/>
    <property type="match status" value="1"/>
</dbReference>
<dbReference type="HOGENOM" id="CLU_058050_1_0_0"/>
<dbReference type="SUPFAM" id="SSF55447">
    <property type="entry name" value="CO dehydrogenase flavoprotein C-terminal domain-like"/>
    <property type="match status" value="1"/>
</dbReference>
<evidence type="ECO:0000313" key="3">
    <source>
        <dbReference type="EMBL" id="AAF12404.1"/>
    </source>
</evidence>
<dbReference type="InterPro" id="IPR005107">
    <property type="entry name" value="CO_DH_flav_C"/>
</dbReference>
<dbReference type="InterPro" id="IPR002346">
    <property type="entry name" value="Mopterin_DH_FAD-bd"/>
</dbReference>
<feature type="domain" description="FAD-binding PCMH-type" evidence="2">
    <location>
        <begin position="1"/>
        <end position="223"/>
    </location>
</feature>
<dbReference type="Gene3D" id="3.30.390.50">
    <property type="entry name" value="CO dehydrogenase flavoprotein, C-terminal domain"/>
    <property type="match status" value="1"/>
</dbReference>
<proteinExistence type="predicted"/>
<name>Q9RYS6_DEIRA</name>
<dbReference type="KEGG" id="dra:DR_A0232"/>
<dbReference type="Pfam" id="PF00941">
    <property type="entry name" value="FAD_binding_5"/>
    <property type="match status" value="1"/>
</dbReference>
<dbReference type="Gene3D" id="3.30.465.10">
    <property type="match status" value="2"/>
</dbReference>
<dbReference type="InterPro" id="IPR016169">
    <property type="entry name" value="FAD-bd_PCMH_sub2"/>
</dbReference>
<dbReference type="AlphaFoldDB" id="Q9RYS6"/>
<dbReference type="SMART" id="SM01092">
    <property type="entry name" value="CO_deh_flav_C"/>
    <property type="match status" value="1"/>
</dbReference>
<dbReference type="EMBL" id="AE001825">
    <property type="protein sequence ID" value="AAF12404.1"/>
    <property type="molecule type" value="Genomic_DNA"/>
</dbReference>
<evidence type="ECO:0000313" key="4">
    <source>
        <dbReference type="Proteomes" id="UP000002524"/>
    </source>
</evidence>
<keyword evidence="4" id="KW-1185">Reference proteome</keyword>
<protein>
    <submittedName>
        <fullName evidence="3">Oxidoreductase</fullName>
    </submittedName>
</protein>